<keyword evidence="5" id="KW-1185">Reference proteome</keyword>
<dbReference type="PANTHER" id="PTHR36450:SF1">
    <property type="entry name" value="THIOREDOXIN"/>
    <property type="match status" value="1"/>
</dbReference>
<feature type="active site" description="Nucleophile" evidence="1">
    <location>
        <position position="10"/>
    </location>
</feature>
<proteinExistence type="predicted"/>
<dbReference type="PANTHER" id="PTHR36450">
    <property type="entry name" value="THIOREDOXIN"/>
    <property type="match status" value="1"/>
</dbReference>
<dbReference type="AlphaFoldDB" id="A0A1H9V2B8"/>
<name>A0A1H9V2B8_9BACI</name>
<dbReference type="InterPro" id="IPR005243">
    <property type="entry name" value="THIRX-like_proc"/>
</dbReference>
<dbReference type="STRING" id="1464123.SAMN05444126_11733"/>
<evidence type="ECO:0000313" key="4">
    <source>
        <dbReference type="EMBL" id="SES15514.1"/>
    </source>
</evidence>
<organism evidence="4 5">
    <name type="scientific">Salisediminibacterium halotolerans</name>
    <dbReference type="NCBI Taxonomy" id="517425"/>
    <lineage>
        <taxon>Bacteria</taxon>
        <taxon>Bacillati</taxon>
        <taxon>Bacillota</taxon>
        <taxon>Bacilli</taxon>
        <taxon>Bacillales</taxon>
        <taxon>Bacillaceae</taxon>
        <taxon>Salisediminibacterium</taxon>
    </lineage>
</organism>
<gene>
    <name evidence="4" type="ORF">SAMN05444126_11733</name>
</gene>
<feature type="disulfide bond" description="Redox-active" evidence="2">
    <location>
        <begin position="10"/>
        <end position="13"/>
    </location>
</feature>
<evidence type="ECO:0000256" key="2">
    <source>
        <dbReference type="PIRSR" id="PIRSR037031-51"/>
    </source>
</evidence>
<accession>A0A1H9V2B8</accession>
<dbReference type="InterPro" id="IPR036249">
    <property type="entry name" value="Thioredoxin-like_sf"/>
</dbReference>
<reference evidence="5" key="1">
    <citation type="submission" date="2016-10" db="EMBL/GenBank/DDBJ databases">
        <authorList>
            <person name="de Groot N.N."/>
        </authorList>
    </citation>
    <scope>NUCLEOTIDE SEQUENCE [LARGE SCALE GENOMIC DNA]</scope>
    <source>
        <strain evidence="5">10nlg</strain>
    </source>
</reference>
<feature type="domain" description="Thioredoxin-like fold" evidence="3">
    <location>
        <begin position="1"/>
        <end position="75"/>
    </location>
</feature>
<keyword evidence="2" id="KW-0676">Redox-active center</keyword>
<dbReference type="Gene3D" id="3.40.30.10">
    <property type="entry name" value="Glutaredoxin"/>
    <property type="match status" value="1"/>
</dbReference>
<feature type="active site" description="Nucleophile" evidence="1">
    <location>
        <position position="13"/>
    </location>
</feature>
<dbReference type="InterPro" id="IPR012336">
    <property type="entry name" value="Thioredoxin-like_fold"/>
</dbReference>
<dbReference type="RefSeq" id="WP_093073382.1">
    <property type="nucleotide sequence ID" value="NZ_BJVE01000044.1"/>
</dbReference>
<sequence length="76" mass="8336">MKIEILGTGCSKCKRLEERTNEAVTELGLEAEVVKVEELDQIMEYGVFKTPGLVVDGEVKESGKVPTVKAIKQLLS</sequence>
<evidence type="ECO:0000259" key="3">
    <source>
        <dbReference type="Pfam" id="PF13192"/>
    </source>
</evidence>
<protein>
    <submittedName>
        <fullName evidence="4">Small redox-active disulfide protein 2</fullName>
    </submittedName>
</protein>
<dbReference type="EMBL" id="FOGV01000017">
    <property type="protein sequence ID" value="SES15514.1"/>
    <property type="molecule type" value="Genomic_DNA"/>
</dbReference>
<dbReference type="OrthoDB" id="9800630at2"/>
<dbReference type="NCBIfam" id="TIGR00412">
    <property type="entry name" value="redox_disulf_2"/>
    <property type="match status" value="1"/>
</dbReference>
<keyword evidence="2" id="KW-1015">Disulfide bond</keyword>
<comment type="caution">
    <text evidence="4">The sequence shown here is derived from an EMBL/GenBank/DDBJ whole genome shotgun (WGS) entry which is preliminary data.</text>
</comment>
<evidence type="ECO:0000313" key="5">
    <source>
        <dbReference type="Proteomes" id="UP000199318"/>
    </source>
</evidence>
<dbReference type="Pfam" id="PF13192">
    <property type="entry name" value="Thioredoxin_3"/>
    <property type="match status" value="1"/>
</dbReference>
<evidence type="ECO:0000256" key="1">
    <source>
        <dbReference type="PIRSR" id="PIRSR037031-50"/>
    </source>
</evidence>
<dbReference type="PIRSF" id="PIRSF037031">
    <property type="entry name" value="Redox_disulphide_2"/>
    <property type="match status" value="1"/>
</dbReference>
<dbReference type="Proteomes" id="UP000199318">
    <property type="component" value="Unassembled WGS sequence"/>
</dbReference>
<dbReference type="SUPFAM" id="SSF52833">
    <property type="entry name" value="Thioredoxin-like"/>
    <property type="match status" value="1"/>
</dbReference>